<comment type="cofactor">
    <cofactor evidence="1">
        <name>FAD</name>
        <dbReference type="ChEBI" id="CHEBI:57692"/>
    </cofactor>
</comment>
<evidence type="ECO:0000256" key="2">
    <source>
        <dbReference type="ARBA" id="ARBA00004749"/>
    </source>
</evidence>
<dbReference type="Pfam" id="PF01494">
    <property type="entry name" value="FAD_binding_3"/>
    <property type="match status" value="1"/>
</dbReference>
<evidence type="ECO:0000313" key="9">
    <source>
        <dbReference type="EMBL" id="SMX24860.1"/>
    </source>
</evidence>
<comment type="pathway">
    <text evidence="2">Cofactor biosynthesis; ubiquinone biosynthesis.</text>
</comment>
<dbReference type="OrthoDB" id="9796623at2"/>
<dbReference type="GO" id="GO:0004497">
    <property type="term" value="F:monooxygenase activity"/>
    <property type="evidence" value="ECO:0007669"/>
    <property type="project" value="UniProtKB-KW"/>
</dbReference>
<dbReference type="EMBL" id="FXXQ01000010">
    <property type="protein sequence ID" value="SMX24860.1"/>
    <property type="molecule type" value="Genomic_DNA"/>
</dbReference>
<dbReference type="InterPro" id="IPR002938">
    <property type="entry name" value="FAD-bd"/>
</dbReference>
<gene>
    <name evidence="9" type="primary">ubiI</name>
    <name evidence="9" type="ORF">BOA8489_02991</name>
</gene>
<keyword evidence="5" id="KW-0274">FAD</keyword>
<evidence type="ECO:0000256" key="5">
    <source>
        <dbReference type="ARBA" id="ARBA00022827"/>
    </source>
</evidence>
<dbReference type="InterPro" id="IPR051205">
    <property type="entry name" value="UbiH/COQ6_monooxygenase"/>
</dbReference>
<name>A0A238J4H6_9RHOB</name>
<evidence type="ECO:0000256" key="7">
    <source>
        <dbReference type="ARBA" id="ARBA00023033"/>
    </source>
</evidence>
<dbReference type="GO" id="GO:0016705">
    <property type="term" value="F:oxidoreductase activity, acting on paired donors, with incorporation or reduction of molecular oxygen"/>
    <property type="evidence" value="ECO:0007669"/>
    <property type="project" value="InterPro"/>
</dbReference>
<dbReference type="InterPro" id="IPR010971">
    <property type="entry name" value="UbiH/COQ6"/>
</dbReference>
<dbReference type="Gene3D" id="3.50.50.60">
    <property type="entry name" value="FAD/NAD(P)-binding domain"/>
    <property type="match status" value="2"/>
</dbReference>
<evidence type="ECO:0000256" key="1">
    <source>
        <dbReference type="ARBA" id="ARBA00001974"/>
    </source>
</evidence>
<dbReference type="GO" id="GO:0006744">
    <property type="term" value="P:ubiquinone biosynthetic process"/>
    <property type="evidence" value="ECO:0007669"/>
    <property type="project" value="UniProtKB-UniPathway"/>
</dbReference>
<dbReference type="GO" id="GO:0071949">
    <property type="term" value="F:FAD binding"/>
    <property type="evidence" value="ECO:0007669"/>
    <property type="project" value="InterPro"/>
</dbReference>
<evidence type="ECO:0000256" key="3">
    <source>
        <dbReference type="ARBA" id="ARBA00005349"/>
    </source>
</evidence>
<accession>A0A238J4H6</accession>
<keyword evidence="10" id="KW-1185">Reference proteome</keyword>
<dbReference type="Proteomes" id="UP000201838">
    <property type="component" value="Unassembled WGS sequence"/>
</dbReference>
<evidence type="ECO:0000256" key="6">
    <source>
        <dbReference type="ARBA" id="ARBA00023002"/>
    </source>
</evidence>
<keyword evidence="4" id="KW-0285">Flavoprotein</keyword>
<protein>
    <submittedName>
        <fullName evidence="9">2-octaprenylphenol hydroxylase</fullName>
        <ecNumber evidence="9">1.14.13.-</ecNumber>
    </submittedName>
</protein>
<dbReference type="EC" id="1.14.13.-" evidence="9"/>
<comment type="similarity">
    <text evidence="3">Belongs to the UbiH/COQ6 family.</text>
</comment>
<dbReference type="PRINTS" id="PR00420">
    <property type="entry name" value="RNGMNOXGNASE"/>
</dbReference>
<reference evidence="9 10" key="1">
    <citation type="submission" date="2017-05" db="EMBL/GenBank/DDBJ databases">
        <authorList>
            <person name="Song R."/>
            <person name="Chenine A.L."/>
            <person name="Ruprecht R.M."/>
        </authorList>
    </citation>
    <scope>NUCLEOTIDE SEQUENCE [LARGE SCALE GENOMIC DNA]</scope>
    <source>
        <strain evidence="9 10">CECT 8489</strain>
    </source>
</reference>
<evidence type="ECO:0000313" key="10">
    <source>
        <dbReference type="Proteomes" id="UP000201838"/>
    </source>
</evidence>
<dbReference type="AlphaFoldDB" id="A0A238J4H6"/>
<dbReference type="SUPFAM" id="SSF51905">
    <property type="entry name" value="FAD/NAD(P)-binding domain"/>
    <property type="match status" value="1"/>
</dbReference>
<dbReference type="PANTHER" id="PTHR43876">
    <property type="entry name" value="UBIQUINONE BIOSYNTHESIS MONOOXYGENASE COQ6, MITOCHONDRIAL"/>
    <property type="match status" value="1"/>
</dbReference>
<dbReference type="RefSeq" id="WP_093975058.1">
    <property type="nucleotide sequence ID" value="NZ_FXXQ01000010.1"/>
</dbReference>
<dbReference type="InterPro" id="IPR036188">
    <property type="entry name" value="FAD/NAD-bd_sf"/>
</dbReference>
<evidence type="ECO:0000259" key="8">
    <source>
        <dbReference type="Pfam" id="PF01494"/>
    </source>
</evidence>
<organism evidence="9 10">
    <name type="scientific">Boseongicola aestuarii</name>
    <dbReference type="NCBI Taxonomy" id="1470561"/>
    <lineage>
        <taxon>Bacteria</taxon>
        <taxon>Pseudomonadati</taxon>
        <taxon>Pseudomonadota</taxon>
        <taxon>Alphaproteobacteria</taxon>
        <taxon>Rhodobacterales</taxon>
        <taxon>Paracoccaceae</taxon>
        <taxon>Boseongicola</taxon>
    </lineage>
</organism>
<proteinExistence type="inferred from homology"/>
<sequence length="398" mass="42315">MNRSDVDIFISGGGIAGLTAAAAFAHQGLSVIIADPSIPPETIGADGSDLRSTAFLAPARQLLEGIGLWAAVADYAEPLNTLRVIDCHGKPPEPRTDRAFQSTDLGAPSFGWNLPNWLTRKVLTETLSSSATVDLRLGVGFARLVTREREAIVTLTSGDQVRARLAIAADGRASPLRAAAGIGCKTTRYGQKALAFIVAHDLAHDNVSTELYLSGGAFTTVPLPDHKGQHCSAIVWMNDGAEAVRLSALSDDAFSAAATTRSCQVLGNMTLLSPRNVWPIVTQEAEVLTSERVALMAEAAHVLPPIGAQGLNTSLRDVSILAALAASDKAALGTRDFLAAYEKARGRDIRLRAQFIDLYNRICRSDLPPLQDLRSAGLKLVHDVAPLRRKIMTAGMGR</sequence>
<feature type="domain" description="FAD-binding" evidence="8">
    <location>
        <begin position="5"/>
        <end position="345"/>
    </location>
</feature>
<keyword evidence="7" id="KW-0503">Monooxygenase</keyword>
<evidence type="ECO:0000256" key="4">
    <source>
        <dbReference type="ARBA" id="ARBA00022630"/>
    </source>
</evidence>
<dbReference type="NCBIfam" id="TIGR01988">
    <property type="entry name" value="Ubi-OHases"/>
    <property type="match status" value="1"/>
</dbReference>
<dbReference type="UniPathway" id="UPA00232"/>
<keyword evidence="6 9" id="KW-0560">Oxidoreductase</keyword>
<dbReference type="PANTHER" id="PTHR43876:SF7">
    <property type="entry name" value="UBIQUINONE BIOSYNTHESIS MONOOXYGENASE COQ6, MITOCHONDRIAL"/>
    <property type="match status" value="1"/>
</dbReference>